<dbReference type="AlphaFoldDB" id="A0A0C9TE73"/>
<gene>
    <name evidence="2" type="ORF">M422DRAFT_271232</name>
</gene>
<proteinExistence type="predicted"/>
<keyword evidence="1" id="KW-1133">Transmembrane helix</keyword>
<feature type="transmembrane region" description="Helical" evidence="1">
    <location>
        <begin position="16"/>
        <end position="36"/>
    </location>
</feature>
<sequence length="211" mass="24379">MTEITERWRIETTNSILLLISDAVVLAVTGYYAFGIRKRLRDVLGEQSLAVIFFRQGVIRFIVIFVWNLEISVTEQASNVKLQIHKAYLFLWVSQTLTDEVLRGVDNDVERGISAILIYRFMLELRRWSKKPQGNTQTRDTLTTFKARVRDMNETLLDEFGVTDMNQEIQDQQNRTIQESIMLEDVIGVYFASLKKLEDVVFSTAFAGANK</sequence>
<organism evidence="2 3">
    <name type="scientific">Sphaerobolus stellatus (strain SS14)</name>
    <dbReference type="NCBI Taxonomy" id="990650"/>
    <lineage>
        <taxon>Eukaryota</taxon>
        <taxon>Fungi</taxon>
        <taxon>Dikarya</taxon>
        <taxon>Basidiomycota</taxon>
        <taxon>Agaricomycotina</taxon>
        <taxon>Agaricomycetes</taxon>
        <taxon>Phallomycetidae</taxon>
        <taxon>Geastrales</taxon>
        <taxon>Sphaerobolaceae</taxon>
        <taxon>Sphaerobolus</taxon>
    </lineage>
</organism>
<evidence type="ECO:0000313" key="2">
    <source>
        <dbReference type="EMBL" id="KIJ27563.1"/>
    </source>
</evidence>
<dbReference type="Proteomes" id="UP000054279">
    <property type="component" value="Unassembled WGS sequence"/>
</dbReference>
<evidence type="ECO:0000313" key="3">
    <source>
        <dbReference type="Proteomes" id="UP000054279"/>
    </source>
</evidence>
<evidence type="ECO:0000256" key="1">
    <source>
        <dbReference type="SAM" id="Phobius"/>
    </source>
</evidence>
<keyword evidence="1" id="KW-0812">Transmembrane</keyword>
<accession>A0A0C9TE73</accession>
<reference evidence="2 3" key="1">
    <citation type="submission" date="2014-06" db="EMBL/GenBank/DDBJ databases">
        <title>Evolutionary Origins and Diversification of the Mycorrhizal Mutualists.</title>
        <authorList>
            <consortium name="DOE Joint Genome Institute"/>
            <consortium name="Mycorrhizal Genomics Consortium"/>
            <person name="Kohler A."/>
            <person name="Kuo A."/>
            <person name="Nagy L.G."/>
            <person name="Floudas D."/>
            <person name="Copeland A."/>
            <person name="Barry K.W."/>
            <person name="Cichocki N."/>
            <person name="Veneault-Fourrey C."/>
            <person name="LaButti K."/>
            <person name="Lindquist E.A."/>
            <person name="Lipzen A."/>
            <person name="Lundell T."/>
            <person name="Morin E."/>
            <person name="Murat C."/>
            <person name="Riley R."/>
            <person name="Ohm R."/>
            <person name="Sun H."/>
            <person name="Tunlid A."/>
            <person name="Henrissat B."/>
            <person name="Grigoriev I.V."/>
            <person name="Hibbett D.S."/>
            <person name="Martin F."/>
        </authorList>
    </citation>
    <scope>NUCLEOTIDE SEQUENCE [LARGE SCALE GENOMIC DNA]</scope>
    <source>
        <strain evidence="2 3">SS14</strain>
    </source>
</reference>
<keyword evidence="1" id="KW-0472">Membrane</keyword>
<dbReference type="OrthoDB" id="2804471at2759"/>
<protein>
    <submittedName>
        <fullName evidence="2">Uncharacterized protein</fullName>
    </submittedName>
</protein>
<name>A0A0C9TE73_SPHS4</name>
<dbReference type="EMBL" id="KN837331">
    <property type="protein sequence ID" value="KIJ27563.1"/>
    <property type="molecule type" value="Genomic_DNA"/>
</dbReference>
<dbReference type="HOGENOM" id="CLU_1305555_0_0_1"/>
<keyword evidence="3" id="KW-1185">Reference proteome</keyword>